<dbReference type="InterPro" id="IPR015424">
    <property type="entry name" value="PyrdxlP-dep_Trfase"/>
</dbReference>
<dbReference type="AlphaFoldDB" id="A0A841PN89"/>
<dbReference type="PANTHER" id="PTHR46658:SF1">
    <property type="entry name" value="CYS OR MET METABOLISM PYRIDOXAL-PHOSPHATE-DEPENDENT ENZYME"/>
    <property type="match status" value="1"/>
</dbReference>
<protein>
    <submittedName>
        <fullName evidence="1">Cystathionine beta-lyase family protein involved in aluminum resistance</fullName>
    </submittedName>
</protein>
<dbReference type="Gene3D" id="3.90.1150.60">
    <property type="entry name" value="Methioning gamme-lyase, C-terminal domain"/>
    <property type="match status" value="1"/>
</dbReference>
<dbReference type="Gene3D" id="3.40.640.10">
    <property type="entry name" value="Type I PLP-dependent aspartate aminotransferase-like (Major domain)"/>
    <property type="match status" value="1"/>
</dbReference>
<dbReference type="PANTHER" id="PTHR46658">
    <property type="entry name" value="CYS OR MET METABOLISM PYRIDOXAL-PHOSPHATE-DEPENDENT ENZYME"/>
    <property type="match status" value="1"/>
</dbReference>
<proteinExistence type="predicted"/>
<name>A0A841PN89_9BACL</name>
<dbReference type="Pfam" id="PF06838">
    <property type="entry name" value="Met_gamma_lyase"/>
    <property type="match status" value="1"/>
</dbReference>
<dbReference type="InterPro" id="IPR009651">
    <property type="entry name" value="Met_g_lyase_put"/>
</dbReference>
<dbReference type="Proteomes" id="UP000568839">
    <property type="component" value="Unassembled WGS sequence"/>
</dbReference>
<dbReference type="InterPro" id="IPR015421">
    <property type="entry name" value="PyrdxlP-dep_Trfase_major"/>
</dbReference>
<dbReference type="RefSeq" id="WP_184403124.1">
    <property type="nucleotide sequence ID" value="NZ_JACHHJ010000001.1"/>
</dbReference>
<accession>A0A841PN89</accession>
<gene>
    <name evidence="1" type="ORF">HNR44_001173</name>
</gene>
<comment type="caution">
    <text evidence="1">The sequence shown here is derived from an EMBL/GenBank/DDBJ whole genome shotgun (WGS) entry which is preliminary data.</text>
</comment>
<sequence>MNIEELNHPVLIRQWLSEIKTELNPIHQEIDNIVEINQGKLLKAYQREKISSHHLQGSDGYGYDDEGREALGRVYAHALGSEAAIVRPQFVSGTHAITAALFGNLRPGDEIIYASGNPYDTMKEVLGLVGHSPGNFREYHIHTRILPLTAEGKVNLEKLWEMVNSKTKWIVLQRSCGYDERPSIPIRELKRQIDYIKNHWPHIYVFIDNCYGEFVEEKEPGNVGADLLAGSLIKNPGGGLAKTGGYIAGNKELVEAAASRLSAPGIGMDAGATGGFLDNAFQGFFLAPMVVGEAVKGAQFTAALLQKAGFQTNPKPFTPRTDLIQSVTFQDRDQMIAFCQSIQKHSPVNAHAVPIPGPLPGYEGDVIMAAGTFVQGASIELSADGPVKPPYIAYIQGGLSFVHVKLAVTYALDEMLSI</sequence>
<keyword evidence="2" id="KW-1185">Reference proteome</keyword>
<keyword evidence="1" id="KW-0456">Lyase</keyword>
<evidence type="ECO:0000313" key="2">
    <source>
        <dbReference type="Proteomes" id="UP000568839"/>
    </source>
</evidence>
<reference evidence="1 2" key="1">
    <citation type="submission" date="2020-08" db="EMBL/GenBank/DDBJ databases">
        <title>Genomic Encyclopedia of Type Strains, Phase IV (KMG-IV): sequencing the most valuable type-strain genomes for metagenomic binning, comparative biology and taxonomic classification.</title>
        <authorList>
            <person name="Goeker M."/>
        </authorList>
    </citation>
    <scope>NUCLEOTIDE SEQUENCE [LARGE SCALE GENOMIC DNA]</scope>
    <source>
        <strain evidence="1 2">DSM 21769</strain>
    </source>
</reference>
<organism evidence="1 2">
    <name type="scientific">Geomicrobium halophilum</name>
    <dbReference type="NCBI Taxonomy" id="549000"/>
    <lineage>
        <taxon>Bacteria</taxon>
        <taxon>Bacillati</taxon>
        <taxon>Bacillota</taxon>
        <taxon>Bacilli</taxon>
        <taxon>Bacillales</taxon>
        <taxon>Geomicrobium</taxon>
    </lineage>
</organism>
<dbReference type="SUPFAM" id="SSF53383">
    <property type="entry name" value="PLP-dependent transferases"/>
    <property type="match status" value="1"/>
</dbReference>
<dbReference type="GO" id="GO:0016829">
    <property type="term" value="F:lyase activity"/>
    <property type="evidence" value="ECO:0007669"/>
    <property type="project" value="UniProtKB-KW"/>
</dbReference>
<dbReference type="EMBL" id="JACHHJ010000001">
    <property type="protein sequence ID" value="MBB6449224.1"/>
    <property type="molecule type" value="Genomic_DNA"/>
</dbReference>
<evidence type="ECO:0000313" key="1">
    <source>
        <dbReference type="EMBL" id="MBB6449224.1"/>
    </source>
</evidence>